<evidence type="ECO:0000313" key="1">
    <source>
        <dbReference type="EMBL" id="PZQ10761.1"/>
    </source>
</evidence>
<reference evidence="1 2" key="1">
    <citation type="submission" date="2017-08" db="EMBL/GenBank/DDBJ databases">
        <title>Infants hospitalized years apart are colonized by the same room-sourced microbial strains.</title>
        <authorList>
            <person name="Brooks B."/>
            <person name="Olm M.R."/>
            <person name="Firek B.A."/>
            <person name="Baker R."/>
            <person name="Thomas B.C."/>
            <person name="Morowitz M.J."/>
            <person name="Banfield J.F."/>
        </authorList>
    </citation>
    <scope>NUCLEOTIDE SEQUENCE [LARGE SCALE GENOMIC DNA]</scope>
    <source>
        <strain evidence="1">S2_005_003_R2_43</strain>
    </source>
</reference>
<dbReference type="Proteomes" id="UP000249577">
    <property type="component" value="Unassembled WGS sequence"/>
</dbReference>
<protein>
    <submittedName>
        <fullName evidence="1">DUF2924 domain-containing protein</fullName>
    </submittedName>
</protein>
<comment type="caution">
    <text evidence="1">The sequence shown here is derived from an EMBL/GenBank/DDBJ whole genome shotgun (WGS) entry which is preliminary data.</text>
</comment>
<gene>
    <name evidence="1" type="ORF">DI565_19470</name>
</gene>
<dbReference type="EMBL" id="QFPN01000014">
    <property type="protein sequence ID" value="PZQ10761.1"/>
    <property type="molecule type" value="Genomic_DNA"/>
</dbReference>
<evidence type="ECO:0000313" key="2">
    <source>
        <dbReference type="Proteomes" id="UP000249577"/>
    </source>
</evidence>
<dbReference type="InterPro" id="IPR021322">
    <property type="entry name" value="DUF2924"/>
</dbReference>
<name>A0A2W5K1X9_ANCNO</name>
<proteinExistence type="predicted"/>
<organism evidence="1 2">
    <name type="scientific">Ancylobacter novellus</name>
    <name type="common">Thiobacillus novellus</name>
    <dbReference type="NCBI Taxonomy" id="921"/>
    <lineage>
        <taxon>Bacteria</taxon>
        <taxon>Pseudomonadati</taxon>
        <taxon>Pseudomonadota</taxon>
        <taxon>Alphaproteobacteria</taxon>
        <taxon>Hyphomicrobiales</taxon>
        <taxon>Xanthobacteraceae</taxon>
        <taxon>Ancylobacter</taxon>
    </lineage>
</organism>
<sequence length="150" mass="16487">MAHQTRERIEVEVARLGDLDLAVLQARWRSVTGRTAPAAVSKGLLLRMLVYRMQADALGDLDAETARFLDRVASSPTTVAVPLPDRERIGGGGVLVREWEGVAHRVMALKDGYTWNGGTYRSLSEVARAITGVRWNGPRFFGLRDKGRGA</sequence>
<accession>A0A2W5K1X9</accession>
<dbReference type="AlphaFoldDB" id="A0A2W5K1X9"/>
<dbReference type="Pfam" id="PF11149">
    <property type="entry name" value="DUF2924"/>
    <property type="match status" value="1"/>
</dbReference>